<evidence type="ECO:0000259" key="2">
    <source>
        <dbReference type="Pfam" id="PF19778"/>
    </source>
</evidence>
<dbReference type="GO" id="GO:0003677">
    <property type="term" value="F:DNA binding"/>
    <property type="evidence" value="ECO:0007669"/>
    <property type="project" value="InterPro"/>
</dbReference>
<feature type="domain" description="Type III restriction enzyme C-terminal endonuclease" evidence="2">
    <location>
        <begin position="884"/>
        <end position="984"/>
    </location>
</feature>
<dbReference type="SUPFAM" id="SSF52540">
    <property type="entry name" value="P-loop containing nucleoside triphosphate hydrolases"/>
    <property type="match status" value="2"/>
</dbReference>
<accession>A0A0B7MNN6</accession>
<dbReference type="InterPro" id="IPR006935">
    <property type="entry name" value="Helicase/UvrB_N"/>
</dbReference>
<dbReference type="GO" id="GO:0015668">
    <property type="term" value="F:type III site-specific deoxyribonuclease activity"/>
    <property type="evidence" value="ECO:0007669"/>
    <property type="project" value="UniProtKB-EC"/>
</dbReference>
<keyword evidence="3" id="KW-0378">Hydrolase</keyword>
<dbReference type="REBASE" id="132406">
    <property type="entry name" value="SscSp3ORF440028P"/>
</dbReference>
<evidence type="ECO:0000259" key="1">
    <source>
        <dbReference type="Pfam" id="PF04851"/>
    </source>
</evidence>
<dbReference type="InterPro" id="IPR045572">
    <property type="entry name" value="RE_endonuc_C"/>
</dbReference>
<dbReference type="Pfam" id="PF04851">
    <property type="entry name" value="ResIII"/>
    <property type="match status" value="1"/>
</dbReference>
<dbReference type="GO" id="GO:0005524">
    <property type="term" value="F:ATP binding"/>
    <property type="evidence" value="ECO:0007669"/>
    <property type="project" value="InterPro"/>
</dbReference>
<dbReference type="Gene3D" id="3.40.50.300">
    <property type="entry name" value="P-loop containing nucleotide triphosphate hydrolases"/>
    <property type="match status" value="2"/>
</dbReference>
<reference evidence="4" key="1">
    <citation type="submission" date="2015-01" db="EMBL/GenBank/DDBJ databases">
        <authorList>
            <person name="Manzoor Shahid"/>
            <person name="Zubair Saima"/>
        </authorList>
    </citation>
    <scope>NUCLEOTIDE SEQUENCE [LARGE SCALE GENOMIC DNA]</scope>
    <source>
        <strain evidence="4">Sp3</strain>
    </source>
</reference>
<keyword evidence="4" id="KW-1185">Reference proteome</keyword>
<dbReference type="EC" id="3.1.21.5" evidence="3"/>
<dbReference type="Proteomes" id="UP000046155">
    <property type="component" value="Unassembled WGS sequence"/>
</dbReference>
<dbReference type="EMBL" id="CDRZ01000241">
    <property type="protein sequence ID" value="CEO89322.1"/>
    <property type="molecule type" value="Genomic_DNA"/>
</dbReference>
<evidence type="ECO:0000313" key="3">
    <source>
        <dbReference type="EMBL" id="CEO89322.1"/>
    </source>
</evidence>
<dbReference type="InterPro" id="IPR027417">
    <property type="entry name" value="P-loop_NTPase"/>
</dbReference>
<evidence type="ECO:0000313" key="4">
    <source>
        <dbReference type="Proteomes" id="UP000046155"/>
    </source>
</evidence>
<sequence>MKLKFEPDLEFQIDAIQSVTDLFKGLPPKQSKFEISPWKPNGAIFNDLGVGNSLMLEKDQLLMNLHTVQERNLVPKSRFLIGEGNPYLFPNFSVEMETGTGKTYVYLRTIFELNRMYDFKKFIVVVPSVAIREGVLSSIKLMWEHFKGLYDHVPFDYFVYSSGDLSKVRQFATSNEIQIMIINIQAFQKDAGNIDDYSKLTDSQRKKLNVIHQEQDRMSGRRPIEYIQATNPIVIIDEPQSVDNTPKSQRAIRTLNPLFCLRYSATHTNPYNLLYRLDPIRAFDMRLVKQIEVSSIRAEDNFNDVFIRIDNIGYAKNAKTPHARASIHIDTKNGPKEKEITLRQGTDISRQTNRPGYDGYIVTNICAEKGLEHVEFANGKTLALGQEEGGMGDELLKAQIHQAVEEHFKKELRFKGKGIKVLSLFFIDKVANYRWYDEEGNPHQGKIARWFQEAFDEVSQKPIYKGLLPFSVDELHDGYFSVDKKRGKVVGLKDTSGATKADDETYQLIMRDKERLLSQDVPLRFIFSHSALKEGWDNPNVFQICSLREMGTERERRQTLGRGLRLPVNQNGERVYDDNINRLTVIASESFEDYARGLQEDIEKDVGGGFKFGRIAKIAFARLIDNTTEQPIGQEASEKIWQTLVKEGYLDKHGDITDKFIPEKEGFRLELPAELEPLRMAITDEMRRYIFKNRVVDSRQRCTLIYNKRIELNEEFQVIWQKINKKTRYSVEFDTDKLIASAVEKIKKMEKIQPVRILIDKTAVGISEAGIEGGRVLESRTKFARGHRYLPDILSYLQRETELTRGTLVEILKRSHRLKEFTVNPQAFMSEVAKLINLALKEMVVDGIKYEQLEGQRYEMCLFENKEIEEYLSRLYKVHSKDNRTPYDYIPYDSGLEEEIAKRLDSDQNVKFFCKLPRWFTVPTPLGDYNPDWAVVTKNEEKLYLVRETKSTHDRYGRRETENLKVDCGQAHFDALGVNFKVATSIHEVLAE</sequence>
<proteinExistence type="predicted"/>
<feature type="domain" description="Helicase/UvrB N-terminal" evidence="1">
    <location>
        <begin position="91"/>
        <end position="267"/>
    </location>
</feature>
<dbReference type="AlphaFoldDB" id="A0A0B7MNN6"/>
<protein>
    <submittedName>
        <fullName evidence="3">Putative Type III restriction enzyme</fullName>
        <ecNumber evidence="3">3.1.21.5</ecNumber>
    </submittedName>
</protein>
<gene>
    <name evidence="3" type="ORF">SSCH_440030</name>
</gene>
<name>A0A0B7MNN6_9FIRM</name>
<dbReference type="OrthoDB" id="9804145at2"/>
<dbReference type="Pfam" id="PF19778">
    <property type="entry name" value="RE_endonuc"/>
    <property type="match status" value="1"/>
</dbReference>
<dbReference type="RefSeq" id="WP_044665296.1">
    <property type="nucleotide sequence ID" value="NZ_CDRZ01000241.1"/>
</dbReference>
<organism evidence="3 4">
    <name type="scientific">Syntrophaceticus schinkii</name>
    <dbReference type="NCBI Taxonomy" id="499207"/>
    <lineage>
        <taxon>Bacteria</taxon>
        <taxon>Bacillati</taxon>
        <taxon>Bacillota</taxon>
        <taxon>Clostridia</taxon>
        <taxon>Thermoanaerobacterales</taxon>
        <taxon>Thermoanaerobacterales Family III. Incertae Sedis</taxon>
        <taxon>Syntrophaceticus</taxon>
    </lineage>
</organism>